<sequence length="282" mass="28838">MRSAAAQPVAADAPPRSLAPSGTAWFMLAFGLACGMAVGQFTAGRAVRADLYALKKDVAEVRRAADSLTAAGGRSDQVASLLEDLRTQRTAVKEADGAWREANAALAQAARLREHSETALTEAKETALHAQTVAAATADALEGTRAARDAATEAGAVLTAVAATGEQSAAAREAVAAHASLMSEQAAAFAAARAAWDSARDSARGLVEEAEAVGAEANAAAAELTSARTALADLSALKQLVREAGADFPAVWQTLDGLLTMRDWLAENPVPRIAVAPDAPTN</sequence>
<keyword evidence="1" id="KW-0812">Transmembrane</keyword>
<dbReference type="Proteomes" id="UP000318741">
    <property type="component" value="Chromosome"/>
</dbReference>
<evidence type="ECO:0000256" key="1">
    <source>
        <dbReference type="SAM" id="Phobius"/>
    </source>
</evidence>
<organism evidence="2 3">
    <name type="scientific">Alienimonas californiensis</name>
    <dbReference type="NCBI Taxonomy" id="2527989"/>
    <lineage>
        <taxon>Bacteria</taxon>
        <taxon>Pseudomonadati</taxon>
        <taxon>Planctomycetota</taxon>
        <taxon>Planctomycetia</taxon>
        <taxon>Planctomycetales</taxon>
        <taxon>Planctomycetaceae</taxon>
        <taxon>Alienimonas</taxon>
    </lineage>
</organism>
<keyword evidence="1" id="KW-0472">Membrane</keyword>
<evidence type="ECO:0000313" key="3">
    <source>
        <dbReference type="Proteomes" id="UP000318741"/>
    </source>
</evidence>
<dbReference type="PROSITE" id="PS51257">
    <property type="entry name" value="PROKAR_LIPOPROTEIN"/>
    <property type="match status" value="1"/>
</dbReference>
<evidence type="ECO:0000313" key="2">
    <source>
        <dbReference type="EMBL" id="QDT15852.1"/>
    </source>
</evidence>
<dbReference type="EMBL" id="CP036265">
    <property type="protein sequence ID" value="QDT15852.1"/>
    <property type="molecule type" value="Genomic_DNA"/>
</dbReference>
<keyword evidence="1" id="KW-1133">Transmembrane helix</keyword>
<reference evidence="2 3" key="1">
    <citation type="submission" date="2019-02" db="EMBL/GenBank/DDBJ databases">
        <title>Deep-cultivation of Planctomycetes and their phenomic and genomic characterization uncovers novel biology.</title>
        <authorList>
            <person name="Wiegand S."/>
            <person name="Jogler M."/>
            <person name="Boedeker C."/>
            <person name="Pinto D."/>
            <person name="Vollmers J."/>
            <person name="Rivas-Marin E."/>
            <person name="Kohn T."/>
            <person name="Peeters S.H."/>
            <person name="Heuer A."/>
            <person name="Rast P."/>
            <person name="Oberbeckmann S."/>
            <person name="Bunk B."/>
            <person name="Jeske O."/>
            <person name="Meyerdierks A."/>
            <person name="Storesund J.E."/>
            <person name="Kallscheuer N."/>
            <person name="Luecker S."/>
            <person name="Lage O.M."/>
            <person name="Pohl T."/>
            <person name="Merkel B.J."/>
            <person name="Hornburger P."/>
            <person name="Mueller R.-W."/>
            <person name="Bruemmer F."/>
            <person name="Labrenz M."/>
            <person name="Spormann A.M."/>
            <person name="Op den Camp H."/>
            <person name="Overmann J."/>
            <person name="Amann R."/>
            <person name="Jetten M.S.M."/>
            <person name="Mascher T."/>
            <person name="Medema M.H."/>
            <person name="Devos D.P."/>
            <person name="Kaster A.-K."/>
            <person name="Ovreas L."/>
            <person name="Rohde M."/>
            <person name="Galperin M.Y."/>
            <person name="Jogler C."/>
        </authorList>
    </citation>
    <scope>NUCLEOTIDE SEQUENCE [LARGE SCALE GENOMIC DNA]</scope>
    <source>
        <strain evidence="2 3">CA12</strain>
    </source>
</reference>
<protein>
    <submittedName>
        <fullName evidence="2">Uncharacterized protein</fullName>
    </submittedName>
</protein>
<dbReference type="AlphaFoldDB" id="A0A517P914"/>
<name>A0A517P914_9PLAN</name>
<accession>A0A517P914</accession>
<proteinExistence type="predicted"/>
<dbReference type="KEGG" id="acaf:CA12_19470"/>
<keyword evidence="3" id="KW-1185">Reference proteome</keyword>
<dbReference type="RefSeq" id="WP_145358747.1">
    <property type="nucleotide sequence ID" value="NZ_CP036265.1"/>
</dbReference>
<gene>
    <name evidence="2" type="ORF">CA12_19470</name>
</gene>
<feature type="transmembrane region" description="Helical" evidence="1">
    <location>
        <begin position="24"/>
        <end position="47"/>
    </location>
</feature>